<reference evidence="1" key="1">
    <citation type="submission" date="2014-11" db="EMBL/GenBank/DDBJ databases">
        <authorList>
            <person name="Amaro Gonzalez C."/>
        </authorList>
    </citation>
    <scope>NUCLEOTIDE SEQUENCE</scope>
</reference>
<name>A0A0E9TCB9_ANGAN</name>
<organism evidence="1">
    <name type="scientific">Anguilla anguilla</name>
    <name type="common">European freshwater eel</name>
    <name type="synonym">Muraena anguilla</name>
    <dbReference type="NCBI Taxonomy" id="7936"/>
    <lineage>
        <taxon>Eukaryota</taxon>
        <taxon>Metazoa</taxon>
        <taxon>Chordata</taxon>
        <taxon>Craniata</taxon>
        <taxon>Vertebrata</taxon>
        <taxon>Euteleostomi</taxon>
        <taxon>Actinopterygii</taxon>
        <taxon>Neopterygii</taxon>
        <taxon>Teleostei</taxon>
        <taxon>Anguilliformes</taxon>
        <taxon>Anguillidae</taxon>
        <taxon>Anguilla</taxon>
    </lineage>
</organism>
<protein>
    <submittedName>
        <fullName evidence="1">Uncharacterized protein</fullName>
    </submittedName>
</protein>
<dbReference type="AlphaFoldDB" id="A0A0E9TCB9"/>
<evidence type="ECO:0000313" key="1">
    <source>
        <dbReference type="EMBL" id="JAH51329.1"/>
    </source>
</evidence>
<proteinExistence type="predicted"/>
<reference evidence="1" key="2">
    <citation type="journal article" date="2015" name="Fish Shellfish Immunol.">
        <title>Early steps in the European eel (Anguilla anguilla)-Vibrio vulnificus interaction in the gills: Role of the RtxA13 toxin.</title>
        <authorList>
            <person name="Callol A."/>
            <person name="Pajuelo D."/>
            <person name="Ebbesson L."/>
            <person name="Teles M."/>
            <person name="MacKenzie S."/>
            <person name="Amaro C."/>
        </authorList>
    </citation>
    <scope>NUCLEOTIDE SEQUENCE</scope>
</reference>
<sequence>MAVVQARLSIKPKMQSVR</sequence>
<accession>A0A0E9TCB9</accession>
<dbReference type="EMBL" id="GBXM01057248">
    <property type="protein sequence ID" value="JAH51329.1"/>
    <property type="molecule type" value="Transcribed_RNA"/>
</dbReference>